<evidence type="ECO:0000313" key="7">
    <source>
        <dbReference type="EMBL" id="GAA95533.1"/>
    </source>
</evidence>
<dbReference type="InterPro" id="IPR005123">
    <property type="entry name" value="Oxoglu/Fe-dep_dioxygenase_dom"/>
</dbReference>
<reference evidence="7 8" key="2">
    <citation type="journal article" date="2012" name="Open Biol.">
        <title>Characteristics of nucleosomes and linker DNA regions on the genome of the basidiomycete Mixia osmundae revealed by mono- and dinucleosome mapping.</title>
        <authorList>
            <person name="Nishida H."/>
            <person name="Kondo S."/>
            <person name="Matsumoto T."/>
            <person name="Suzuki Y."/>
            <person name="Yoshikawa H."/>
            <person name="Taylor T.D."/>
            <person name="Sugiyama J."/>
        </authorList>
    </citation>
    <scope>NUCLEOTIDE SEQUENCE [LARGE SCALE GENOMIC DNA]</scope>
    <source>
        <strain evidence="8">CBS 9802 / IAM 14324 / JCM 22182 / KY 12970</strain>
    </source>
</reference>
<dbReference type="GO" id="GO:0005506">
    <property type="term" value="F:iron ion binding"/>
    <property type="evidence" value="ECO:0007669"/>
    <property type="project" value="InterPro"/>
</dbReference>
<dbReference type="InterPro" id="IPR045054">
    <property type="entry name" value="P4HA-like"/>
</dbReference>
<evidence type="ECO:0000256" key="1">
    <source>
        <dbReference type="ARBA" id="ARBA00001961"/>
    </source>
</evidence>
<evidence type="ECO:0000256" key="5">
    <source>
        <dbReference type="ARBA" id="ARBA00023004"/>
    </source>
</evidence>
<evidence type="ECO:0000256" key="2">
    <source>
        <dbReference type="ARBA" id="ARBA00022723"/>
    </source>
</evidence>
<dbReference type="HOGENOM" id="CLU_041456_0_1_1"/>
<dbReference type="AlphaFoldDB" id="G7DY73"/>
<dbReference type="EMBL" id="BABT02000062">
    <property type="protein sequence ID" value="GAA95533.1"/>
    <property type="molecule type" value="Genomic_DNA"/>
</dbReference>
<protein>
    <recommendedName>
        <fullName evidence="6">Fe2OG dioxygenase domain-containing protein</fullName>
    </recommendedName>
</protein>
<keyword evidence="2" id="KW-0479">Metal-binding</keyword>
<dbReference type="InParanoid" id="G7DY73"/>
<evidence type="ECO:0000256" key="3">
    <source>
        <dbReference type="ARBA" id="ARBA00022964"/>
    </source>
</evidence>
<dbReference type="SMART" id="SM00702">
    <property type="entry name" value="P4Hc"/>
    <property type="match status" value="1"/>
</dbReference>
<dbReference type="eggNOG" id="ENOG502QR14">
    <property type="taxonomic scope" value="Eukaryota"/>
</dbReference>
<dbReference type="PANTHER" id="PTHR10869:SF236">
    <property type="entry name" value="PROLYL 4-HYDROXYLASE ALPHA SUBUNIT DOMAIN-CONTAINING PROTEIN"/>
    <property type="match status" value="1"/>
</dbReference>
<organism evidence="7 8">
    <name type="scientific">Mixia osmundae (strain CBS 9802 / IAM 14324 / JCM 22182 / KY 12970)</name>
    <dbReference type="NCBI Taxonomy" id="764103"/>
    <lineage>
        <taxon>Eukaryota</taxon>
        <taxon>Fungi</taxon>
        <taxon>Dikarya</taxon>
        <taxon>Basidiomycota</taxon>
        <taxon>Pucciniomycotina</taxon>
        <taxon>Mixiomycetes</taxon>
        <taxon>Mixiales</taxon>
        <taxon>Mixiaceae</taxon>
        <taxon>Mixia</taxon>
    </lineage>
</organism>
<sequence length="229" mass="25710">MVKRAKAAPEIKQVLPLWPDVKLPFERELQLDTLLEDQIIVLPGFFSKALCSSFVQFVSTLKLEHSPAARRGEAHRTNDRYGINDPAFAGRLWRETGLARALEDYPSLSDKAARASGLNPNIRVYRYEPGQCFNPHYDESVRDSAGRRSEWTLLIYLTGEQDGVQGGETAFYDGESFGGLQRAGRDIVVSLDRGAALLHRHGAECLLHEGRPVLKGVKWVLRSDVMFSR</sequence>
<keyword evidence="8" id="KW-1185">Reference proteome</keyword>
<dbReference type="InterPro" id="IPR006620">
    <property type="entry name" value="Pro_4_hyd_alph"/>
</dbReference>
<comment type="cofactor">
    <cofactor evidence="1">
        <name>L-ascorbate</name>
        <dbReference type="ChEBI" id="CHEBI:38290"/>
    </cofactor>
</comment>
<dbReference type="InterPro" id="IPR044862">
    <property type="entry name" value="Pro_4_hyd_alph_FE2OG_OXY"/>
</dbReference>
<keyword evidence="3" id="KW-0223">Dioxygenase</keyword>
<comment type="caution">
    <text evidence="7">The sequence shown here is derived from an EMBL/GenBank/DDBJ whole genome shotgun (WGS) entry which is preliminary data.</text>
</comment>
<dbReference type="Gene3D" id="2.60.120.620">
    <property type="entry name" value="q2cbj1_9rhob like domain"/>
    <property type="match status" value="1"/>
</dbReference>
<dbReference type="Proteomes" id="UP000009131">
    <property type="component" value="Unassembled WGS sequence"/>
</dbReference>
<keyword evidence="5" id="KW-0408">Iron</keyword>
<proteinExistence type="predicted"/>
<evidence type="ECO:0000259" key="6">
    <source>
        <dbReference type="PROSITE" id="PS51471"/>
    </source>
</evidence>
<dbReference type="OMA" id="QFFGQHY"/>
<dbReference type="PROSITE" id="PS51471">
    <property type="entry name" value="FE2OG_OXY"/>
    <property type="match status" value="1"/>
</dbReference>
<accession>G7DY73</accession>
<dbReference type="OrthoDB" id="69177at2759"/>
<dbReference type="GO" id="GO:0031418">
    <property type="term" value="F:L-ascorbic acid binding"/>
    <property type="evidence" value="ECO:0007669"/>
    <property type="project" value="InterPro"/>
</dbReference>
<dbReference type="Pfam" id="PF13640">
    <property type="entry name" value="2OG-FeII_Oxy_3"/>
    <property type="match status" value="1"/>
</dbReference>
<dbReference type="RefSeq" id="XP_014570042.1">
    <property type="nucleotide sequence ID" value="XM_014714556.1"/>
</dbReference>
<gene>
    <name evidence="7" type="primary">Mo02188</name>
    <name evidence="7" type="ORF">E5Q_02188</name>
</gene>
<reference evidence="7 8" key="1">
    <citation type="journal article" date="2011" name="J. Gen. Appl. Microbiol.">
        <title>Draft genome sequencing of the enigmatic basidiomycete Mixia osmundae.</title>
        <authorList>
            <person name="Nishida H."/>
            <person name="Nagatsuka Y."/>
            <person name="Sugiyama J."/>
        </authorList>
    </citation>
    <scope>NUCLEOTIDE SEQUENCE [LARGE SCALE GENOMIC DNA]</scope>
    <source>
        <strain evidence="8">CBS 9802 / IAM 14324 / JCM 22182 / KY 12970</strain>
    </source>
</reference>
<keyword evidence="4" id="KW-0560">Oxidoreductase</keyword>
<name>G7DY73_MIXOS</name>
<dbReference type="GO" id="GO:0005783">
    <property type="term" value="C:endoplasmic reticulum"/>
    <property type="evidence" value="ECO:0007669"/>
    <property type="project" value="TreeGrafter"/>
</dbReference>
<dbReference type="PANTHER" id="PTHR10869">
    <property type="entry name" value="PROLYL 4-HYDROXYLASE ALPHA SUBUNIT"/>
    <property type="match status" value="1"/>
</dbReference>
<dbReference type="GO" id="GO:0004656">
    <property type="term" value="F:procollagen-proline 4-dioxygenase activity"/>
    <property type="evidence" value="ECO:0007669"/>
    <property type="project" value="TreeGrafter"/>
</dbReference>
<evidence type="ECO:0000256" key="4">
    <source>
        <dbReference type="ARBA" id="ARBA00023002"/>
    </source>
</evidence>
<evidence type="ECO:0000313" key="8">
    <source>
        <dbReference type="Proteomes" id="UP000009131"/>
    </source>
</evidence>
<feature type="domain" description="Fe2OG dioxygenase" evidence="6">
    <location>
        <begin position="117"/>
        <end position="229"/>
    </location>
</feature>